<dbReference type="Pfam" id="PF01436">
    <property type="entry name" value="NHL"/>
    <property type="match status" value="4"/>
</dbReference>
<gene>
    <name evidence="3" type="primary">105313892</name>
</gene>
<dbReference type="GO" id="GO:0043161">
    <property type="term" value="P:proteasome-mediated ubiquitin-dependent protein catabolic process"/>
    <property type="evidence" value="ECO:0007669"/>
    <property type="project" value="TreeGrafter"/>
</dbReference>
<feature type="repeat" description="NHL" evidence="2">
    <location>
        <begin position="316"/>
        <end position="356"/>
    </location>
</feature>
<dbReference type="PROSITE" id="PS51125">
    <property type="entry name" value="NHL"/>
    <property type="match status" value="4"/>
</dbReference>
<feature type="repeat" description="NHL" evidence="2">
    <location>
        <begin position="172"/>
        <end position="216"/>
    </location>
</feature>
<dbReference type="PANTHER" id="PTHR24104:SF25">
    <property type="entry name" value="PROTEIN LIN-41"/>
    <property type="match status" value="1"/>
</dbReference>
<dbReference type="SUPFAM" id="SSF101898">
    <property type="entry name" value="NHL repeat"/>
    <property type="match status" value="1"/>
</dbReference>
<accession>A0A1X7U6S7</accession>
<dbReference type="GO" id="GO:0008270">
    <property type="term" value="F:zinc ion binding"/>
    <property type="evidence" value="ECO:0007669"/>
    <property type="project" value="UniProtKB-KW"/>
</dbReference>
<evidence type="ECO:0008006" key="5">
    <source>
        <dbReference type="Google" id="ProtNLM"/>
    </source>
</evidence>
<reference evidence="3" key="2">
    <citation type="submission" date="2017-05" db="UniProtKB">
        <authorList>
            <consortium name="EnsemblMetazoa"/>
        </authorList>
    </citation>
    <scope>IDENTIFICATION</scope>
</reference>
<keyword evidence="4" id="KW-1185">Reference proteome</keyword>
<dbReference type="InterPro" id="IPR001258">
    <property type="entry name" value="NHL_repeat"/>
</dbReference>
<organism evidence="3">
    <name type="scientific">Amphimedon queenslandica</name>
    <name type="common">Sponge</name>
    <dbReference type="NCBI Taxonomy" id="400682"/>
    <lineage>
        <taxon>Eukaryota</taxon>
        <taxon>Metazoa</taxon>
        <taxon>Porifera</taxon>
        <taxon>Demospongiae</taxon>
        <taxon>Heteroscleromorpha</taxon>
        <taxon>Haplosclerida</taxon>
        <taxon>Niphatidae</taxon>
        <taxon>Amphimedon</taxon>
    </lineage>
</organism>
<evidence type="ECO:0000313" key="3">
    <source>
        <dbReference type="EnsemblMetazoa" id="Aqu2.1.23209_001"/>
    </source>
</evidence>
<dbReference type="PANTHER" id="PTHR24104">
    <property type="entry name" value="E3 UBIQUITIN-PROTEIN LIGASE NHLRC1-RELATED"/>
    <property type="match status" value="1"/>
</dbReference>
<dbReference type="Gene3D" id="2.120.10.30">
    <property type="entry name" value="TolB, C-terminal domain"/>
    <property type="match status" value="2"/>
</dbReference>
<dbReference type="KEGG" id="aqu:105313892"/>
<proteinExistence type="predicted"/>
<evidence type="ECO:0000313" key="4">
    <source>
        <dbReference type="Proteomes" id="UP000007879"/>
    </source>
</evidence>
<keyword evidence="1" id="KW-0677">Repeat</keyword>
<dbReference type="InterPro" id="IPR011042">
    <property type="entry name" value="6-blade_b-propeller_TolB-like"/>
</dbReference>
<protein>
    <recommendedName>
        <fullName evidence="5">SMP-30/Gluconolactonase/LRE-like region domain-containing protein</fullName>
    </recommendedName>
</protein>
<dbReference type="OMA" id="KFLGWIG"/>
<dbReference type="InParanoid" id="A0A1X7U6S7"/>
<dbReference type="GO" id="GO:0061630">
    <property type="term" value="F:ubiquitin protein ligase activity"/>
    <property type="evidence" value="ECO:0007669"/>
    <property type="project" value="TreeGrafter"/>
</dbReference>
<dbReference type="EnsemblMetazoa" id="Aqu2.1.23209_001">
    <property type="protein sequence ID" value="Aqu2.1.23209_001"/>
    <property type="gene ID" value="Aqu2.1.23209"/>
</dbReference>
<evidence type="ECO:0000256" key="1">
    <source>
        <dbReference type="ARBA" id="ARBA00022737"/>
    </source>
</evidence>
<dbReference type="OrthoDB" id="342730at2759"/>
<dbReference type="InterPro" id="IPR050952">
    <property type="entry name" value="TRIM-NHL_E3_ligases"/>
</dbReference>
<evidence type="ECO:0000256" key="2">
    <source>
        <dbReference type="PROSITE-ProRule" id="PRU00504"/>
    </source>
</evidence>
<dbReference type="CDD" id="cd05819">
    <property type="entry name" value="NHL"/>
    <property type="match status" value="1"/>
</dbReference>
<dbReference type="GO" id="GO:0000209">
    <property type="term" value="P:protein polyubiquitination"/>
    <property type="evidence" value="ECO:0007669"/>
    <property type="project" value="TreeGrafter"/>
</dbReference>
<dbReference type="EnsemblMetazoa" id="XM_011407677.2">
    <property type="protein sequence ID" value="XP_011405979.1"/>
    <property type="gene ID" value="LOC105313892"/>
</dbReference>
<reference evidence="4" key="1">
    <citation type="journal article" date="2010" name="Nature">
        <title>The Amphimedon queenslandica genome and the evolution of animal complexity.</title>
        <authorList>
            <person name="Srivastava M."/>
            <person name="Simakov O."/>
            <person name="Chapman J."/>
            <person name="Fahey B."/>
            <person name="Gauthier M.E."/>
            <person name="Mitros T."/>
            <person name="Richards G.S."/>
            <person name="Conaco C."/>
            <person name="Dacre M."/>
            <person name="Hellsten U."/>
            <person name="Larroux C."/>
            <person name="Putnam N.H."/>
            <person name="Stanke M."/>
            <person name="Adamska M."/>
            <person name="Darling A."/>
            <person name="Degnan S.M."/>
            <person name="Oakley T.H."/>
            <person name="Plachetzki D.C."/>
            <person name="Zhai Y."/>
            <person name="Adamski M."/>
            <person name="Calcino A."/>
            <person name="Cummins S.F."/>
            <person name="Goodstein D.M."/>
            <person name="Harris C."/>
            <person name="Jackson D.J."/>
            <person name="Leys S.P."/>
            <person name="Shu S."/>
            <person name="Woodcroft B.J."/>
            <person name="Vervoort M."/>
            <person name="Kosik K.S."/>
            <person name="Manning G."/>
            <person name="Degnan B.M."/>
            <person name="Rokhsar D.S."/>
        </authorList>
    </citation>
    <scope>NUCLEOTIDE SEQUENCE [LARGE SCALE GENOMIC DNA]</scope>
</reference>
<name>A0A1X7U6S7_AMPQE</name>
<dbReference type="eggNOG" id="KOG2177">
    <property type="taxonomic scope" value="Eukaryota"/>
</dbReference>
<feature type="repeat" description="NHL" evidence="2">
    <location>
        <begin position="270"/>
        <end position="312"/>
    </location>
</feature>
<dbReference type="Proteomes" id="UP000007879">
    <property type="component" value="Unassembled WGS sequence"/>
</dbReference>
<sequence length="356" mass="39038">MEAPDSSLLSVPHSSLRCSLVPVGNGNEPIDATVIATSTHSGVYKILCNPSSHDTHRVKIQVYDVQLEGTSLVIPFNPYLDNIIPVRTIDELNYPWRVAVSDDGYLMVSESLGDRVTIMDREGMKVKSFGGTEGTGNVKFLSPHGVAFTSDKFILVSDSHRIQKINIDGDCLASVGEEGTEPLQFKYPVGIAISPITGQVYVADSGNHHIQVLNPDLTFSHFFGSKGSANGQFLYPRDIAIDNQGFVYVTDWVNHRVQYFTPDGAFVALFGNEGSGPGQLNSPIGITIDNTATGLVYVSEWNNHRISVFTNEGLFVSSFGREGSSIDEFNSPKGLTFDKEGFLYICDYYNNRLVVY</sequence>
<feature type="repeat" description="NHL" evidence="2">
    <location>
        <begin position="220"/>
        <end position="263"/>
    </location>
</feature>
<dbReference type="AlphaFoldDB" id="A0A1X7U6S7"/>